<dbReference type="AlphaFoldDB" id="A0A699SUD8"/>
<feature type="non-terminal residue" evidence="2">
    <location>
        <position position="1"/>
    </location>
</feature>
<feature type="non-terminal residue" evidence="2">
    <location>
        <position position="171"/>
    </location>
</feature>
<comment type="caution">
    <text evidence="2">The sequence shown here is derived from an EMBL/GenBank/DDBJ whole genome shotgun (WGS) entry which is preliminary data.</text>
</comment>
<feature type="compositionally biased region" description="Polar residues" evidence="1">
    <location>
        <begin position="86"/>
        <end position="102"/>
    </location>
</feature>
<protein>
    <submittedName>
        <fullName evidence="2">Retrovirus-related Pol polyprotein from transposon TNT 1-94</fullName>
    </submittedName>
</protein>
<organism evidence="2">
    <name type="scientific">Tanacetum cinerariifolium</name>
    <name type="common">Dalmatian daisy</name>
    <name type="synonym">Chrysanthemum cinerariifolium</name>
    <dbReference type="NCBI Taxonomy" id="118510"/>
    <lineage>
        <taxon>Eukaryota</taxon>
        <taxon>Viridiplantae</taxon>
        <taxon>Streptophyta</taxon>
        <taxon>Embryophyta</taxon>
        <taxon>Tracheophyta</taxon>
        <taxon>Spermatophyta</taxon>
        <taxon>Magnoliopsida</taxon>
        <taxon>eudicotyledons</taxon>
        <taxon>Gunneridae</taxon>
        <taxon>Pentapetalae</taxon>
        <taxon>asterids</taxon>
        <taxon>campanulids</taxon>
        <taxon>Asterales</taxon>
        <taxon>Asteraceae</taxon>
        <taxon>Asteroideae</taxon>
        <taxon>Anthemideae</taxon>
        <taxon>Anthemidinae</taxon>
        <taxon>Tanacetum</taxon>
    </lineage>
</organism>
<evidence type="ECO:0000256" key="1">
    <source>
        <dbReference type="SAM" id="MobiDB-lite"/>
    </source>
</evidence>
<dbReference type="EMBL" id="BKCJ011183674">
    <property type="protein sequence ID" value="GFD00256.1"/>
    <property type="molecule type" value="Genomic_DNA"/>
</dbReference>
<proteinExistence type="predicted"/>
<evidence type="ECO:0000313" key="2">
    <source>
        <dbReference type="EMBL" id="GFD00256.1"/>
    </source>
</evidence>
<feature type="compositionally biased region" description="Basic and acidic residues" evidence="1">
    <location>
        <begin position="144"/>
        <end position="155"/>
    </location>
</feature>
<feature type="region of interest" description="Disordered" evidence="1">
    <location>
        <begin position="79"/>
        <end position="111"/>
    </location>
</feature>
<gene>
    <name evidence="2" type="ORF">Tci_872225</name>
</gene>
<accession>A0A699SUD8</accession>
<feature type="region of interest" description="Disordered" evidence="1">
    <location>
        <begin position="127"/>
        <end position="171"/>
    </location>
</feature>
<sequence length="171" mass="18894">NKTPYELLLGRTPSIRFMRPFGCPVTILNTLDLLGKFDGKADEETLVGYSVNSKAFRVFNRSKPQWLFDIDTLTQSMNYQPVAAGNQPNSSAGNQSNPSAGVQEQFDTEKAGEESVQQYMLFPLWSSGSINPQNTDDDAAFGGKKQEFEGKKPESEVYVSPSSSAQTKKHD</sequence>
<reference evidence="2" key="1">
    <citation type="journal article" date="2019" name="Sci. Rep.">
        <title>Draft genome of Tanacetum cinerariifolium, the natural source of mosquito coil.</title>
        <authorList>
            <person name="Yamashiro T."/>
            <person name="Shiraishi A."/>
            <person name="Satake H."/>
            <person name="Nakayama K."/>
        </authorList>
    </citation>
    <scope>NUCLEOTIDE SEQUENCE</scope>
</reference>
<name>A0A699SUD8_TANCI</name>